<dbReference type="SUPFAM" id="SSF53756">
    <property type="entry name" value="UDP-Glycosyltransferase/glycogen phosphorylase"/>
    <property type="match status" value="1"/>
</dbReference>
<accession>A0ABP1R0R7</accession>
<dbReference type="PANTHER" id="PTHR48043:SF145">
    <property type="entry name" value="FI06409P-RELATED"/>
    <property type="match status" value="1"/>
</dbReference>
<evidence type="ECO:0000256" key="3">
    <source>
        <dbReference type="ARBA" id="ARBA00022679"/>
    </source>
</evidence>
<dbReference type="Proteomes" id="UP001642540">
    <property type="component" value="Unassembled WGS sequence"/>
</dbReference>
<dbReference type="Gene3D" id="3.40.50.2000">
    <property type="entry name" value="Glycogen Phosphorylase B"/>
    <property type="match status" value="1"/>
</dbReference>
<keyword evidence="4" id="KW-0812">Transmembrane</keyword>
<feature type="transmembrane region" description="Helical" evidence="4">
    <location>
        <begin position="538"/>
        <end position="561"/>
    </location>
</feature>
<dbReference type="PROSITE" id="PS00375">
    <property type="entry name" value="UDPGT"/>
    <property type="match status" value="1"/>
</dbReference>
<evidence type="ECO:0000313" key="5">
    <source>
        <dbReference type="EMBL" id="CAL8116570.1"/>
    </source>
</evidence>
<keyword evidence="2" id="KW-0328">Glycosyltransferase</keyword>
<dbReference type="InterPro" id="IPR050271">
    <property type="entry name" value="UDP-glycosyltransferase"/>
</dbReference>
<keyword evidence="6" id="KW-1185">Reference proteome</keyword>
<dbReference type="InterPro" id="IPR035595">
    <property type="entry name" value="UDP_glycos_trans_CS"/>
</dbReference>
<comment type="similarity">
    <text evidence="1">Belongs to the UDP-glycosyltransferase family.</text>
</comment>
<dbReference type="InterPro" id="IPR002213">
    <property type="entry name" value="UDP_glucos_trans"/>
</dbReference>
<dbReference type="PANTHER" id="PTHR48043">
    <property type="entry name" value="EG:EG0003.4 PROTEIN-RELATED"/>
    <property type="match status" value="1"/>
</dbReference>
<dbReference type="Pfam" id="PF00201">
    <property type="entry name" value="UDPGT"/>
    <property type="match status" value="1"/>
</dbReference>
<protein>
    <recommendedName>
        <fullName evidence="7">UDP-glycosyltransferases domain-containing protein</fullName>
    </recommendedName>
</protein>
<organism evidence="5 6">
    <name type="scientific">Orchesella dallaii</name>
    <dbReference type="NCBI Taxonomy" id="48710"/>
    <lineage>
        <taxon>Eukaryota</taxon>
        <taxon>Metazoa</taxon>
        <taxon>Ecdysozoa</taxon>
        <taxon>Arthropoda</taxon>
        <taxon>Hexapoda</taxon>
        <taxon>Collembola</taxon>
        <taxon>Entomobryomorpha</taxon>
        <taxon>Entomobryoidea</taxon>
        <taxon>Orchesellidae</taxon>
        <taxon>Orchesellinae</taxon>
        <taxon>Orchesella</taxon>
    </lineage>
</organism>
<sequence length="676" mass="76640">MEPQLVPYECSSSFVKCRNRNYGYYNYSSSQRTDWKWVVSKLLLGFVFLLGSGGGGGGVGLCSAGKILIVHPMYSGSHVLTLRTVAESLTQRGHQIHIVRWRDEHSFPTVNNPNITETLLSVDNSDGKWRFLTKEKLAAFKVPFEILWNSGLTYKSVLETAGEAFPLIQKHCEDMLGNQPLISQLREEKYDAAIIDILYNECGLALLHHLKVPSIGYWAFSFSSGEADWTTAYLPASHVPAFMSRLTHEMSFFERVYNVFIKLASHFAIWLQCWYINQSLQKYLPDSPHPYDLLKDMNGMLINTDYALDYPRLLPPTFINVGGMQIRQPKALPREIEDWMNSSGEHGVVLLTMGFIFKPQVVPKRLVNAFMEAFSRLPQKFLVKFEGPIDFVPPNVKVLEWIPQQDVLAHPKTKVFVTHCGLHGVMEAIYFGVPMVGMPIFIDQGDALIKMKEKGIAVGINKDTATADEIHSLITEVLSNSTYKQNIEKLSLLMRDVPEPPLDRVINFIEYIIRHKGAEHLKLSSRHLSFSQYFCLDIIAFFAIIIGSILVFQVVALWCSVKFGWPMVQPKIEEMKEKIMSKLNESKYKERLEQLRERGQQIMGRVRGFQASARESIRRHSALVKDLKDCVLNKKLGGEGEGDIDAPVVTTPIGRVADLVSRFSSATATVDDKKRL</sequence>
<evidence type="ECO:0008006" key="7">
    <source>
        <dbReference type="Google" id="ProtNLM"/>
    </source>
</evidence>
<keyword evidence="3" id="KW-0808">Transferase</keyword>
<evidence type="ECO:0000256" key="4">
    <source>
        <dbReference type="SAM" id="Phobius"/>
    </source>
</evidence>
<evidence type="ECO:0000256" key="2">
    <source>
        <dbReference type="ARBA" id="ARBA00022676"/>
    </source>
</evidence>
<keyword evidence="4" id="KW-0472">Membrane</keyword>
<reference evidence="5 6" key="1">
    <citation type="submission" date="2024-08" db="EMBL/GenBank/DDBJ databases">
        <authorList>
            <person name="Cucini C."/>
            <person name="Frati F."/>
        </authorList>
    </citation>
    <scope>NUCLEOTIDE SEQUENCE [LARGE SCALE GENOMIC DNA]</scope>
</reference>
<comment type="caution">
    <text evidence="5">The sequence shown here is derived from an EMBL/GenBank/DDBJ whole genome shotgun (WGS) entry which is preliminary data.</text>
</comment>
<keyword evidence="4" id="KW-1133">Transmembrane helix</keyword>
<evidence type="ECO:0000313" key="6">
    <source>
        <dbReference type="Proteomes" id="UP001642540"/>
    </source>
</evidence>
<dbReference type="EMBL" id="CAXLJM020000053">
    <property type="protein sequence ID" value="CAL8116570.1"/>
    <property type="molecule type" value="Genomic_DNA"/>
</dbReference>
<name>A0ABP1R0R7_9HEXA</name>
<proteinExistence type="inferred from homology"/>
<gene>
    <name evidence="5" type="ORF">ODALV1_LOCUS17338</name>
</gene>
<evidence type="ECO:0000256" key="1">
    <source>
        <dbReference type="ARBA" id="ARBA00009995"/>
    </source>
</evidence>
<dbReference type="CDD" id="cd03784">
    <property type="entry name" value="GT1_Gtf-like"/>
    <property type="match status" value="1"/>
</dbReference>